<gene>
    <name evidence="2" type="ORF">C1O66_08645</name>
</gene>
<comment type="caution">
    <text evidence="2">The sequence shown here is derived from an EMBL/GenBank/DDBJ whole genome shotgun (WGS) entry which is preliminary data.</text>
</comment>
<dbReference type="SUPFAM" id="SSF46785">
    <property type="entry name" value="Winged helix' DNA-binding domain"/>
    <property type="match status" value="1"/>
</dbReference>
<evidence type="ECO:0000256" key="1">
    <source>
        <dbReference type="ARBA" id="ARBA00023125"/>
    </source>
</evidence>
<accession>A0A2N8KVU6</accession>
<dbReference type="AlphaFoldDB" id="A0A2N8KVU6"/>
<evidence type="ECO:0000313" key="2">
    <source>
        <dbReference type="EMBL" id="PND37584.1"/>
    </source>
</evidence>
<dbReference type="EMBL" id="POSP01000003">
    <property type="protein sequence ID" value="PND37584.1"/>
    <property type="molecule type" value="Genomic_DNA"/>
</dbReference>
<dbReference type="InterPro" id="IPR036388">
    <property type="entry name" value="WH-like_DNA-bd_sf"/>
</dbReference>
<dbReference type="Proteomes" id="UP000235916">
    <property type="component" value="Unassembled WGS sequence"/>
</dbReference>
<dbReference type="InterPro" id="IPR036390">
    <property type="entry name" value="WH_DNA-bd_sf"/>
</dbReference>
<dbReference type="GO" id="GO:0003700">
    <property type="term" value="F:DNA-binding transcription factor activity"/>
    <property type="evidence" value="ECO:0007669"/>
    <property type="project" value="TreeGrafter"/>
</dbReference>
<protein>
    <submittedName>
        <fullName evidence="2">Rrf2 family transcriptional regulator</fullName>
    </submittedName>
</protein>
<dbReference type="PANTHER" id="PTHR33221:SF4">
    <property type="entry name" value="HTH-TYPE TRANSCRIPTIONAL REPRESSOR NSRR"/>
    <property type="match status" value="1"/>
</dbReference>
<dbReference type="GO" id="GO:0005829">
    <property type="term" value="C:cytosol"/>
    <property type="evidence" value="ECO:0007669"/>
    <property type="project" value="TreeGrafter"/>
</dbReference>
<organism evidence="2 3">
    <name type="scientific">Kinneretia aquatilis</name>
    <dbReference type="NCBI Taxonomy" id="2070761"/>
    <lineage>
        <taxon>Bacteria</taxon>
        <taxon>Pseudomonadati</taxon>
        <taxon>Pseudomonadota</taxon>
        <taxon>Betaproteobacteria</taxon>
        <taxon>Burkholderiales</taxon>
        <taxon>Sphaerotilaceae</taxon>
        <taxon>Roseateles</taxon>
    </lineage>
</organism>
<dbReference type="Gene3D" id="1.10.10.10">
    <property type="entry name" value="Winged helix-like DNA-binding domain superfamily/Winged helix DNA-binding domain"/>
    <property type="match status" value="1"/>
</dbReference>
<dbReference type="InterPro" id="IPR000944">
    <property type="entry name" value="Tscrpt_reg_Rrf2"/>
</dbReference>
<sequence>MRLTTMTDYALRMLIYLGQQPDRLCTTAEIAQAYDISEAHLTKITHQLGLGGWIRTVRGKGGGMSLALAPEDIMLGELVRAVEPDFYLVECLGNGNACSLTGRCRLTGIFNEALAAFLEQLDRHSLADLLSPAQTPASATSRGVPVGLSGLSIQPVPIKRRSRKPHEPI</sequence>
<reference evidence="2 3" key="1">
    <citation type="submission" date="2018-01" db="EMBL/GenBank/DDBJ databases">
        <title>Draft genome sequence of Paucibacter aquatile CR182 isolated from freshwater of the Nakdong River.</title>
        <authorList>
            <person name="Choi A."/>
            <person name="Chung E.J."/>
        </authorList>
    </citation>
    <scope>NUCLEOTIDE SEQUENCE [LARGE SCALE GENOMIC DNA]</scope>
    <source>
        <strain evidence="2 3">CR182</strain>
    </source>
</reference>
<dbReference type="OrthoDB" id="9795923at2"/>
<keyword evidence="3" id="KW-1185">Reference proteome</keyword>
<dbReference type="NCBIfam" id="TIGR00738">
    <property type="entry name" value="rrf2_super"/>
    <property type="match status" value="1"/>
</dbReference>
<dbReference type="Pfam" id="PF02082">
    <property type="entry name" value="Rrf2"/>
    <property type="match status" value="1"/>
</dbReference>
<dbReference type="RefSeq" id="WP_102767503.1">
    <property type="nucleotide sequence ID" value="NZ_POSP01000003.1"/>
</dbReference>
<keyword evidence="1" id="KW-0238">DNA-binding</keyword>
<dbReference type="PROSITE" id="PS51197">
    <property type="entry name" value="HTH_RRF2_2"/>
    <property type="match status" value="1"/>
</dbReference>
<evidence type="ECO:0000313" key="3">
    <source>
        <dbReference type="Proteomes" id="UP000235916"/>
    </source>
</evidence>
<name>A0A2N8KVU6_9BURK</name>
<dbReference type="PANTHER" id="PTHR33221">
    <property type="entry name" value="WINGED HELIX-TURN-HELIX TRANSCRIPTIONAL REGULATOR, RRF2 FAMILY"/>
    <property type="match status" value="1"/>
</dbReference>
<dbReference type="GO" id="GO:0003677">
    <property type="term" value="F:DNA binding"/>
    <property type="evidence" value="ECO:0007669"/>
    <property type="project" value="UniProtKB-KW"/>
</dbReference>
<proteinExistence type="predicted"/>